<evidence type="ECO:0000313" key="2">
    <source>
        <dbReference type="EMBL" id="JAA66698.1"/>
    </source>
</evidence>
<name>A0A0K8R767_IXORI</name>
<organism evidence="2">
    <name type="scientific">Ixodes ricinus</name>
    <name type="common">Common tick</name>
    <name type="synonym">Acarus ricinus</name>
    <dbReference type="NCBI Taxonomy" id="34613"/>
    <lineage>
        <taxon>Eukaryota</taxon>
        <taxon>Metazoa</taxon>
        <taxon>Ecdysozoa</taxon>
        <taxon>Arthropoda</taxon>
        <taxon>Chelicerata</taxon>
        <taxon>Arachnida</taxon>
        <taxon>Acari</taxon>
        <taxon>Parasitiformes</taxon>
        <taxon>Ixodida</taxon>
        <taxon>Ixodoidea</taxon>
        <taxon>Ixodidae</taxon>
        <taxon>Ixodinae</taxon>
        <taxon>Ixodes</taxon>
    </lineage>
</organism>
<feature type="signal peptide" evidence="1">
    <location>
        <begin position="1"/>
        <end position="20"/>
    </location>
</feature>
<dbReference type="AlphaFoldDB" id="A0A0K8R767"/>
<accession>A0A0K8R767</accession>
<keyword evidence="1" id="KW-0732">Signal</keyword>
<dbReference type="EMBL" id="GADI01007110">
    <property type="protein sequence ID" value="JAA66698.1"/>
    <property type="molecule type" value="mRNA"/>
</dbReference>
<proteinExistence type="evidence at transcript level"/>
<feature type="chain" id="PRO_5005516324" evidence="1">
    <location>
        <begin position="21"/>
        <end position="309"/>
    </location>
</feature>
<reference evidence="2" key="1">
    <citation type="submission" date="2012-12" db="EMBL/GenBank/DDBJ databases">
        <title>Identification and characterization of a phenylalanine ammonia-lyase gene family in Isatis indigotica Fort.</title>
        <authorList>
            <person name="Liu Q."/>
            <person name="Chen J."/>
            <person name="Zhou X."/>
            <person name="Di P."/>
            <person name="Xiao Y."/>
            <person name="Xuan H."/>
            <person name="Zhang L."/>
            <person name="Chen W."/>
        </authorList>
    </citation>
    <scope>NUCLEOTIDE SEQUENCE</scope>
    <source>
        <tissue evidence="2">Salivary gland</tissue>
    </source>
</reference>
<sequence>MRSAILIATFFILEVVSKDAAVIFDLTKCVTDLVTKMAKEKHREIVSLNLSAAASFPLEGKTPFRIEVRNITYGNKVYPKRSDKTTNYSEYFINKDYKISQQRTYRSNIWRQLAAIWEFSSVFQSEFALQIDTEPPKVYTGSQERNYKFDLNDTLMLERKGFTRLIRNKTFKVPPRKKTEVTLTVRDETKKRSFKANIVLKGYFGVKIRPRGDEPSSWIICITQLTCEHLTKTADDEMTFLVNGTFEERYPVSKITLKKHDLMESEEEIEVPPIFPSKERATGLVTDNRPKKKIHWRQEDLPQFLCAEG</sequence>
<dbReference type="SUPFAM" id="SSF56973">
    <property type="entry name" value="Aerolisin/ETX pore-forming domain"/>
    <property type="match status" value="1"/>
</dbReference>
<protein>
    <submittedName>
        <fullName evidence="2">Putative dap-36 protein member</fullName>
    </submittedName>
</protein>
<evidence type="ECO:0000256" key="1">
    <source>
        <dbReference type="SAM" id="SignalP"/>
    </source>
</evidence>